<sequence length="91" mass="10089">MRFLLGATDHIPLLTVEEERALGRTIQNGEFLRAALEDGRIEKDETVEAAIRRSTPNHFVFTCSKWMPGSCRATSSCKSGAERRPIEPSAA</sequence>
<gene>
    <name evidence="2" type="ORF">D1O30_03710</name>
</gene>
<dbReference type="GO" id="GO:0006352">
    <property type="term" value="P:DNA-templated transcription initiation"/>
    <property type="evidence" value="ECO:0007669"/>
    <property type="project" value="InterPro"/>
</dbReference>
<reference evidence="2 3" key="1">
    <citation type="submission" date="2018-08" db="EMBL/GenBank/DDBJ databases">
        <title>Genome sequence of Methylocystis hirsuta CSC1, a methanotroph able to accumulate PHAs.</title>
        <authorList>
            <person name="Bordel S."/>
            <person name="Rodriguez E."/>
            <person name="Gancedo J."/>
            <person name="Munoz R."/>
        </authorList>
    </citation>
    <scope>NUCLEOTIDE SEQUENCE [LARGE SCALE GENOMIC DNA]</scope>
    <source>
        <strain evidence="2 3">CSC1</strain>
    </source>
</reference>
<proteinExistence type="predicted"/>
<feature type="domain" description="RNA polymerase sigma-70 region 1.2" evidence="1">
    <location>
        <begin position="10"/>
        <end position="31"/>
    </location>
</feature>
<name>A0A3M9XLZ4_9HYPH</name>
<evidence type="ECO:0000313" key="2">
    <source>
        <dbReference type="EMBL" id="RNJ48855.1"/>
    </source>
</evidence>
<comment type="caution">
    <text evidence="2">The sequence shown here is derived from an EMBL/GenBank/DDBJ whole genome shotgun (WGS) entry which is preliminary data.</text>
</comment>
<keyword evidence="3" id="KW-1185">Reference proteome</keyword>
<organism evidence="2 3">
    <name type="scientific">Methylocystis hirsuta</name>
    <dbReference type="NCBI Taxonomy" id="369798"/>
    <lineage>
        <taxon>Bacteria</taxon>
        <taxon>Pseudomonadati</taxon>
        <taxon>Pseudomonadota</taxon>
        <taxon>Alphaproteobacteria</taxon>
        <taxon>Hyphomicrobiales</taxon>
        <taxon>Methylocystaceae</taxon>
        <taxon>Methylocystis</taxon>
    </lineage>
</organism>
<dbReference type="InterPro" id="IPR009042">
    <property type="entry name" value="RNA_pol_sigma70_r1_2"/>
</dbReference>
<evidence type="ECO:0000313" key="3">
    <source>
        <dbReference type="Proteomes" id="UP000268623"/>
    </source>
</evidence>
<dbReference type="AlphaFoldDB" id="A0A3M9XLZ4"/>
<protein>
    <recommendedName>
        <fullName evidence="1">RNA polymerase sigma-70 region 1.2 domain-containing protein</fullName>
    </recommendedName>
</protein>
<dbReference type="GO" id="GO:0003677">
    <property type="term" value="F:DNA binding"/>
    <property type="evidence" value="ECO:0007669"/>
    <property type="project" value="InterPro"/>
</dbReference>
<evidence type="ECO:0000259" key="1">
    <source>
        <dbReference type="Pfam" id="PF00140"/>
    </source>
</evidence>
<dbReference type="EMBL" id="QWDD01000001">
    <property type="protein sequence ID" value="RNJ48855.1"/>
    <property type="molecule type" value="Genomic_DNA"/>
</dbReference>
<dbReference type="Pfam" id="PF00140">
    <property type="entry name" value="Sigma70_r1_2"/>
    <property type="match status" value="1"/>
</dbReference>
<accession>A0A3M9XLZ4</accession>
<dbReference type="Proteomes" id="UP000268623">
    <property type="component" value="Unassembled WGS sequence"/>
</dbReference>
<dbReference type="GO" id="GO:0016987">
    <property type="term" value="F:sigma factor activity"/>
    <property type="evidence" value="ECO:0007669"/>
    <property type="project" value="InterPro"/>
</dbReference>